<comment type="caution">
    <text evidence="2">The sequence shown here is derived from an EMBL/GenBank/DDBJ whole genome shotgun (WGS) entry which is preliminary data.</text>
</comment>
<sequence>MFQNIFSFEGRIRRLEYGLTRILVLLGCALIGGFSEAVGGIVLILLIPAIWILLAQSVKRCHDLGNSGFFILIPFYGLFLLFADGTYGTNEYGANPKGVGEFNPNVDYTA</sequence>
<dbReference type="Proteomes" id="UP001228581">
    <property type="component" value="Unassembled WGS sequence"/>
</dbReference>
<keyword evidence="1" id="KW-0812">Transmembrane</keyword>
<dbReference type="RefSeq" id="WP_313999673.1">
    <property type="nucleotide sequence ID" value="NZ_JASJOT010000015.1"/>
</dbReference>
<evidence type="ECO:0000256" key="1">
    <source>
        <dbReference type="SAM" id="Phobius"/>
    </source>
</evidence>
<evidence type="ECO:0000313" key="3">
    <source>
        <dbReference type="Proteomes" id="UP001228581"/>
    </source>
</evidence>
<gene>
    <name evidence="2" type="ORF">QNI19_21620</name>
</gene>
<dbReference type="EMBL" id="JASJOT010000015">
    <property type="protein sequence ID" value="MDJ1495552.1"/>
    <property type="molecule type" value="Genomic_DNA"/>
</dbReference>
<dbReference type="Pfam" id="PF05656">
    <property type="entry name" value="DUF805"/>
    <property type="match status" value="1"/>
</dbReference>
<keyword evidence="3" id="KW-1185">Reference proteome</keyword>
<protein>
    <submittedName>
        <fullName evidence="2">DUF805 domain-containing protein</fullName>
    </submittedName>
</protein>
<keyword evidence="1" id="KW-1133">Transmembrane helix</keyword>
<reference evidence="2 3" key="1">
    <citation type="submission" date="2023-05" db="EMBL/GenBank/DDBJ databases">
        <authorList>
            <person name="Zhang X."/>
        </authorList>
    </citation>
    <scope>NUCLEOTIDE SEQUENCE [LARGE SCALE GENOMIC DNA]</scope>
    <source>
        <strain evidence="2 3">DM2B3-1</strain>
    </source>
</reference>
<dbReference type="PANTHER" id="PTHR34980:SF3">
    <property type="entry name" value="BLR8105 PROTEIN"/>
    <property type="match status" value="1"/>
</dbReference>
<organism evidence="2 3">
    <name type="scientific">Xanthocytophaga flava</name>
    <dbReference type="NCBI Taxonomy" id="3048013"/>
    <lineage>
        <taxon>Bacteria</taxon>
        <taxon>Pseudomonadati</taxon>
        <taxon>Bacteroidota</taxon>
        <taxon>Cytophagia</taxon>
        <taxon>Cytophagales</taxon>
        <taxon>Rhodocytophagaceae</taxon>
        <taxon>Xanthocytophaga</taxon>
    </lineage>
</organism>
<dbReference type="PANTHER" id="PTHR34980">
    <property type="entry name" value="INNER MEMBRANE PROTEIN-RELATED-RELATED"/>
    <property type="match status" value="1"/>
</dbReference>
<evidence type="ECO:0000313" key="2">
    <source>
        <dbReference type="EMBL" id="MDJ1495552.1"/>
    </source>
</evidence>
<accession>A0ABT7CPC1</accession>
<feature type="transmembrane region" description="Helical" evidence="1">
    <location>
        <begin position="66"/>
        <end position="83"/>
    </location>
</feature>
<name>A0ABT7CPC1_9BACT</name>
<dbReference type="InterPro" id="IPR008523">
    <property type="entry name" value="DUF805"/>
</dbReference>
<feature type="transmembrane region" description="Helical" evidence="1">
    <location>
        <begin position="21"/>
        <end position="54"/>
    </location>
</feature>
<proteinExistence type="predicted"/>
<keyword evidence="1" id="KW-0472">Membrane</keyword>